<keyword evidence="8" id="KW-0408">Iron</keyword>
<dbReference type="GO" id="GO:0030488">
    <property type="term" value="P:tRNA methylation"/>
    <property type="evidence" value="ECO:0007669"/>
    <property type="project" value="TreeGrafter"/>
</dbReference>
<dbReference type="InterPro" id="IPR040072">
    <property type="entry name" value="Methyltransferase_A"/>
</dbReference>
<evidence type="ECO:0000259" key="12">
    <source>
        <dbReference type="PROSITE" id="PS51918"/>
    </source>
</evidence>
<dbReference type="SFLD" id="SFLDG01062">
    <property type="entry name" value="methyltransferase_(Class_A)"/>
    <property type="match status" value="1"/>
</dbReference>
<sequence>MTEKIKRRRDPLSPKPILDRKLVLQALKQRGIHLKESHLDTFYHLLHRYHYPSLTEFVKLYYAQDNGEQNLNKENQLPSQHKISLKKGNKHRLPKAFLDFLKDPENDFTTITSSINARPTSKDGTTTKFAIELQDGHIVEAVLMRHVSASGSRATLCVSSQVGCAMGCTFCATGTMGIRGNLCSGEILEQLVHAGRVLMEDVDKGEEVLVSADGTEQKKGDQDLAFIRNIVFMGMGEPLNNYDNVLTACKAMIDRRRWNLAHGRVTVSTVGVTPNMRRLTQDLPEVNLALSLHAPNQPMREAIVPTAKMYPIQDMVEALDEHMMALVKAKSQDGTFNDSERKSASKRKRAMIEYVMLKGDTSTFECAHQLGKLCENKQLVVNLIPYNQTDVKDKLSCPSEKHMKEFQRIVTSYGSFCTIRRTMGADIAGACGQLVVAKEKQENKAVVGDIEDLGQSSKNDSKAKPVVKATRQSPKVQRDESSNENENNYDKWIKPLAIGTAISASICLVSIGLVMQKRRR</sequence>
<evidence type="ECO:0000256" key="7">
    <source>
        <dbReference type="ARBA" id="ARBA00022723"/>
    </source>
</evidence>
<evidence type="ECO:0000256" key="10">
    <source>
        <dbReference type="SAM" id="MobiDB-lite"/>
    </source>
</evidence>
<keyword evidence="3" id="KW-0963">Cytoplasm</keyword>
<feature type="transmembrane region" description="Helical" evidence="11">
    <location>
        <begin position="492"/>
        <end position="515"/>
    </location>
</feature>
<organism evidence="13 14">
    <name type="scientific">Chaetoceros tenuissimus</name>
    <dbReference type="NCBI Taxonomy" id="426638"/>
    <lineage>
        <taxon>Eukaryota</taxon>
        <taxon>Sar</taxon>
        <taxon>Stramenopiles</taxon>
        <taxon>Ochrophyta</taxon>
        <taxon>Bacillariophyta</taxon>
        <taxon>Coscinodiscophyceae</taxon>
        <taxon>Chaetocerotophycidae</taxon>
        <taxon>Chaetocerotales</taxon>
        <taxon>Chaetocerotaceae</taxon>
        <taxon>Chaetoceros</taxon>
    </lineage>
</organism>
<dbReference type="PANTHER" id="PTHR30544">
    <property type="entry name" value="23S RRNA METHYLTRANSFERASE"/>
    <property type="match status" value="1"/>
</dbReference>
<evidence type="ECO:0000256" key="8">
    <source>
        <dbReference type="ARBA" id="ARBA00023004"/>
    </source>
</evidence>
<comment type="caution">
    <text evidence="13">The sequence shown here is derived from an EMBL/GenBank/DDBJ whole genome shotgun (WGS) entry which is preliminary data.</text>
</comment>
<dbReference type="InterPro" id="IPR013785">
    <property type="entry name" value="Aldolase_TIM"/>
</dbReference>
<protein>
    <recommendedName>
        <fullName evidence="12">Radical SAM core domain-containing protein</fullName>
    </recommendedName>
</protein>
<keyword evidence="6" id="KW-0949">S-adenosyl-L-methionine</keyword>
<dbReference type="Proteomes" id="UP001054902">
    <property type="component" value="Unassembled WGS sequence"/>
</dbReference>
<keyword evidence="4" id="KW-0489">Methyltransferase</keyword>
<dbReference type="GO" id="GO:0070475">
    <property type="term" value="P:rRNA base methylation"/>
    <property type="evidence" value="ECO:0007669"/>
    <property type="project" value="TreeGrafter"/>
</dbReference>
<keyword evidence="14" id="KW-1185">Reference proteome</keyword>
<dbReference type="SFLD" id="SFLDS00029">
    <property type="entry name" value="Radical_SAM"/>
    <property type="match status" value="1"/>
</dbReference>
<accession>A0AAD3CHW0</accession>
<dbReference type="Gene3D" id="3.20.20.70">
    <property type="entry name" value="Aldolase class I"/>
    <property type="match status" value="1"/>
</dbReference>
<feature type="domain" description="Radical SAM core" evidence="12">
    <location>
        <begin position="150"/>
        <end position="426"/>
    </location>
</feature>
<dbReference type="InterPro" id="IPR007197">
    <property type="entry name" value="rSAM"/>
</dbReference>
<keyword evidence="9" id="KW-0411">Iron-sulfur</keyword>
<keyword evidence="2" id="KW-0004">4Fe-4S</keyword>
<dbReference type="PROSITE" id="PS51918">
    <property type="entry name" value="RADICAL_SAM"/>
    <property type="match status" value="1"/>
</dbReference>
<keyword evidence="11" id="KW-0472">Membrane</keyword>
<evidence type="ECO:0000256" key="3">
    <source>
        <dbReference type="ARBA" id="ARBA00022490"/>
    </source>
</evidence>
<evidence type="ECO:0000313" key="13">
    <source>
        <dbReference type="EMBL" id="GFH46387.1"/>
    </source>
</evidence>
<dbReference type="GO" id="GO:0046872">
    <property type="term" value="F:metal ion binding"/>
    <property type="evidence" value="ECO:0007669"/>
    <property type="project" value="UniProtKB-KW"/>
</dbReference>
<dbReference type="AlphaFoldDB" id="A0AAD3CHW0"/>
<dbReference type="Pfam" id="PF04055">
    <property type="entry name" value="Radical_SAM"/>
    <property type="match status" value="1"/>
</dbReference>
<evidence type="ECO:0000256" key="2">
    <source>
        <dbReference type="ARBA" id="ARBA00022485"/>
    </source>
</evidence>
<dbReference type="GO" id="GO:0005737">
    <property type="term" value="C:cytoplasm"/>
    <property type="evidence" value="ECO:0007669"/>
    <property type="project" value="UniProtKB-SubCell"/>
</dbReference>
<comment type="cofactor">
    <cofactor evidence="1">
        <name>[4Fe-4S] cluster</name>
        <dbReference type="ChEBI" id="CHEBI:49883"/>
    </cofactor>
</comment>
<evidence type="ECO:0000313" key="14">
    <source>
        <dbReference type="Proteomes" id="UP001054902"/>
    </source>
</evidence>
<dbReference type="PANTHER" id="PTHR30544:SF8">
    <property type="entry name" value="RADICAL SAM SUPERFAMILY PROTEIN"/>
    <property type="match status" value="1"/>
</dbReference>
<keyword evidence="7" id="KW-0479">Metal-binding</keyword>
<name>A0AAD3CHW0_9STRA</name>
<dbReference type="EMBL" id="BLLK01000022">
    <property type="protein sequence ID" value="GFH46387.1"/>
    <property type="molecule type" value="Genomic_DNA"/>
</dbReference>
<evidence type="ECO:0000256" key="9">
    <source>
        <dbReference type="ARBA" id="ARBA00023014"/>
    </source>
</evidence>
<evidence type="ECO:0000256" key="6">
    <source>
        <dbReference type="ARBA" id="ARBA00022691"/>
    </source>
</evidence>
<keyword evidence="11" id="KW-0812">Transmembrane</keyword>
<keyword evidence="11" id="KW-1133">Transmembrane helix</keyword>
<evidence type="ECO:0000256" key="4">
    <source>
        <dbReference type="ARBA" id="ARBA00022603"/>
    </source>
</evidence>
<dbReference type="FunFam" id="3.20.20.70:FF:000164">
    <property type="entry name" value="23S rRNA methyltransferase"/>
    <property type="match status" value="1"/>
</dbReference>
<evidence type="ECO:0000256" key="5">
    <source>
        <dbReference type="ARBA" id="ARBA00022679"/>
    </source>
</evidence>
<gene>
    <name evidence="13" type="ORF">CTEN210_02861</name>
</gene>
<proteinExistence type="predicted"/>
<feature type="region of interest" description="Disordered" evidence="10">
    <location>
        <begin position="448"/>
        <end position="487"/>
    </location>
</feature>
<keyword evidence="5" id="KW-0808">Transferase</keyword>
<evidence type="ECO:0000256" key="11">
    <source>
        <dbReference type="SAM" id="Phobius"/>
    </source>
</evidence>
<dbReference type="GO" id="GO:0008173">
    <property type="term" value="F:RNA methyltransferase activity"/>
    <property type="evidence" value="ECO:0007669"/>
    <property type="project" value="InterPro"/>
</dbReference>
<evidence type="ECO:0000256" key="1">
    <source>
        <dbReference type="ARBA" id="ARBA00001966"/>
    </source>
</evidence>
<dbReference type="SFLD" id="SFLDF00275">
    <property type="entry name" value="adenosine_C2_methyltransferase"/>
    <property type="match status" value="1"/>
</dbReference>
<reference evidence="13 14" key="1">
    <citation type="journal article" date="2021" name="Sci. Rep.">
        <title>The genome of the diatom Chaetoceros tenuissimus carries an ancient integrated fragment of an extant virus.</title>
        <authorList>
            <person name="Hongo Y."/>
            <person name="Kimura K."/>
            <person name="Takaki Y."/>
            <person name="Yoshida Y."/>
            <person name="Baba S."/>
            <person name="Kobayashi G."/>
            <person name="Nagasaki K."/>
            <person name="Hano T."/>
            <person name="Tomaru Y."/>
        </authorList>
    </citation>
    <scope>NUCLEOTIDE SEQUENCE [LARGE SCALE GENOMIC DNA]</scope>
    <source>
        <strain evidence="13 14">NIES-3715</strain>
    </source>
</reference>
<dbReference type="InterPro" id="IPR004383">
    <property type="entry name" value="rRNA_lsu_MTrfase_RlmN/Cfr"/>
</dbReference>
<dbReference type="GO" id="GO:0051539">
    <property type="term" value="F:4 iron, 4 sulfur cluster binding"/>
    <property type="evidence" value="ECO:0007669"/>
    <property type="project" value="UniProtKB-KW"/>
</dbReference>